<sequence length="130" mass="13951">MPTLKDKTKELDVVIGFRVKQSRLRSGVSQEALGEHLGITFQQIQKYENGKNRIACSTLVMIADFLKVSALFLLRGTEKDAGALPQARDTASVEAVDLLSQLPPHSKAAAINTIRALHEATAGAPNAEAA</sequence>
<proteinExistence type="predicted"/>
<feature type="domain" description="HTH cro/C1-type" evidence="2">
    <location>
        <begin position="19"/>
        <end position="73"/>
    </location>
</feature>
<keyword evidence="4" id="KW-1185">Reference proteome</keyword>
<dbReference type="InterPro" id="IPR010982">
    <property type="entry name" value="Lambda_DNA-bd_dom_sf"/>
</dbReference>
<dbReference type="CDD" id="cd00093">
    <property type="entry name" value="HTH_XRE"/>
    <property type="match status" value="1"/>
</dbReference>
<dbReference type="STRING" id="78245.Xaut_3608"/>
<dbReference type="InterPro" id="IPR001387">
    <property type="entry name" value="Cro/C1-type_HTH"/>
</dbReference>
<evidence type="ECO:0000259" key="2">
    <source>
        <dbReference type="PROSITE" id="PS50943"/>
    </source>
</evidence>
<dbReference type="GO" id="GO:0003677">
    <property type="term" value="F:DNA binding"/>
    <property type="evidence" value="ECO:0007669"/>
    <property type="project" value="UniProtKB-KW"/>
</dbReference>
<evidence type="ECO:0000313" key="4">
    <source>
        <dbReference type="Proteomes" id="UP000002417"/>
    </source>
</evidence>
<gene>
    <name evidence="3" type="ordered locus">Xaut_3608</name>
</gene>
<accession>A7ILE3</accession>
<dbReference type="AlphaFoldDB" id="A7ILE3"/>
<dbReference type="Gene3D" id="1.10.260.40">
    <property type="entry name" value="lambda repressor-like DNA-binding domains"/>
    <property type="match status" value="1"/>
</dbReference>
<dbReference type="SUPFAM" id="SSF47413">
    <property type="entry name" value="lambda repressor-like DNA-binding domains"/>
    <property type="match status" value="1"/>
</dbReference>
<dbReference type="PANTHER" id="PTHR46558">
    <property type="entry name" value="TRACRIPTIONAL REGULATORY PROTEIN-RELATED-RELATED"/>
    <property type="match status" value="1"/>
</dbReference>
<dbReference type="HOGENOM" id="CLU_066192_40_7_5"/>
<reference evidence="3 4" key="1">
    <citation type="submission" date="2007-07" db="EMBL/GenBank/DDBJ databases">
        <title>Complete sequence of chromosome of Xanthobacter autotrophicus Py2.</title>
        <authorList>
            <consortium name="US DOE Joint Genome Institute"/>
            <person name="Copeland A."/>
            <person name="Lucas S."/>
            <person name="Lapidus A."/>
            <person name="Barry K."/>
            <person name="Glavina del Rio T."/>
            <person name="Hammon N."/>
            <person name="Israni S."/>
            <person name="Dalin E."/>
            <person name="Tice H."/>
            <person name="Pitluck S."/>
            <person name="Sims D."/>
            <person name="Brettin T."/>
            <person name="Bruce D."/>
            <person name="Detter J.C."/>
            <person name="Han C."/>
            <person name="Tapia R."/>
            <person name="Brainard J."/>
            <person name="Schmutz J."/>
            <person name="Larimer F."/>
            <person name="Land M."/>
            <person name="Hauser L."/>
            <person name="Kyrpides N."/>
            <person name="Kim E."/>
            <person name="Ensigns S.A."/>
            <person name="Richardson P."/>
        </authorList>
    </citation>
    <scope>NUCLEOTIDE SEQUENCE [LARGE SCALE GENOMIC DNA]</scope>
    <source>
        <strain evidence="4">ATCC BAA-1158 / Py2</strain>
    </source>
</reference>
<dbReference type="Proteomes" id="UP000002417">
    <property type="component" value="Chromosome"/>
</dbReference>
<dbReference type="PROSITE" id="PS50943">
    <property type="entry name" value="HTH_CROC1"/>
    <property type="match status" value="1"/>
</dbReference>
<name>A7ILE3_XANP2</name>
<dbReference type="Pfam" id="PF01381">
    <property type="entry name" value="HTH_3"/>
    <property type="match status" value="1"/>
</dbReference>
<dbReference type="EMBL" id="CP000781">
    <property type="protein sequence ID" value="ABS68836.1"/>
    <property type="molecule type" value="Genomic_DNA"/>
</dbReference>
<dbReference type="PANTHER" id="PTHR46558:SF4">
    <property type="entry name" value="DNA-BIDING PHAGE PROTEIN"/>
    <property type="match status" value="1"/>
</dbReference>
<dbReference type="eggNOG" id="COG1476">
    <property type="taxonomic scope" value="Bacteria"/>
</dbReference>
<dbReference type="OrthoDB" id="9797172at2"/>
<dbReference type="PhylomeDB" id="A7ILE3"/>
<evidence type="ECO:0000256" key="1">
    <source>
        <dbReference type="ARBA" id="ARBA00023125"/>
    </source>
</evidence>
<dbReference type="SMART" id="SM00530">
    <property type="entry name" value="HTH_XRE"/>
    <property type="match status" value="1"/>
</dbReference>
<organism evidence="3 4">
    <name type="scientific">Xanthobacter autotrophicus (strain ATCC BAA-1158 / Py2)</name>
    <dbReference type="NCBI Taxonomy" id="78245"/>
    <lineage>
        <taxon>Bacteria</taxon>
        <taxon>Pseudomonadati</taxon>
        <taxon>Pseudomonadota</taxon>
        <taxon>Alphaproteobacteria</taxon>
        <taxon>Hyphomicrobiales</taxon>
        <taxon>Xanthobacteraceae</taxon>
        <taxon>Xanthobacter</taxon>
    </lineage>
</organism>
<keyword evidence="1" id="KW-0238">DNA-binding</keyword>
<dbReference type="KEGG" id="xau:Xaut_3608"/>
<protein>
    <submittedName>
        <fullName evidence="3">Transcriptional regulator, XRE family</fullName>
    </submittedName>
</protein>
<evidence type="ECO:0000313" key="3">
    <source>
        <dbReference type="EMBL" id="ABS68836.1"/>
    </source>
</evidence>